<protein>
    <submittedName>
        <fullName evidence="2">Uncharacterized protein</fullName>
    </submittedName>
</protein>
<name>A0ABQ5QJT1_9ACTN</name>
<feature type="region of interest" description="Disordered" evidence="1">
    <location>
        <begin position="40"/>
        <end position="74"/>
    </location>
</feature>
<sequence>MLGQTDDAADTVAQMRQLAAQDPEAAQKLAADLMAALARAGAAVPGESAPDPAPGLVLSTAASEESPSVDSPSP</sequence>
<dbReference type="Proteomes" id="UP001144280">
    <property type="component" value="Unassembled WGS sequence"/>
</dbReference>
<keyword evidence="3" id="KW-1185">Reference proteome</keyword>
<reference evidence="2" key="1">
    <citation type="submission" date="2022-12" db="EMBL/GenBank/DDBJ databases">
        <title>New Phytohabitans aurantiacus sp. RD004123 nov., an actinomycete isolated from soil.</title>
        <authorList>
            <person name="Triningsih D.W."/>
            <person name="Harunari E."/>
            <person name="Igarashi Y."/>
        </authorList>
    </citation>
    <scope>NUCLEOTIDE SEQUENCE</scope>
    <source>
        <strain evidence="2">RD004123</strain>
    </source>
</reference>
<feature type="region of interest" description="Disordered" evidence="1">
    <location>
        <begin position="1"/>
        <end position="23"/>
    </location>
</feature>
<comment type="caution">
    <text evidence="2">The sequence shown here is derived from an EMBL/GenBank/DDBJ whole genome shotgun (WGS) entry which is preliminary data.</text>
</comment>
<evidence type="ECO:0000313" key="3">
    <source>
        <dbReference type="Proteomes" id="UP001144280"/>
    </source>
</evidence>
<proteinExistence type="predicted"/>
<feature type="compositionally biased region" description="Low complexity" evidence="1">
    <location>
        <begin position="63"/>
        <end position="74"/>
    </location>
</feature>
<evidence type="ECO:0000313" key="2">
    <source>
        <dbReference type="EMBL" id="GLH94765.1"/>
    </source>
</evidence>
<gene>
    <name evidence="2" type="ORF">Pa4123_00370</name>
</gene>
<dbReference type="RefSeq" id="WP_281891582.1">
    <property type="nucleotide sequence ID" value="NZ_BSDI01000001.1"/>
</dbReference>
<organism evidence="2 3">
    <name type="scientific">Phytohabitans aurantiacus</name>
    <dbReference type="NCBI Taxonomy" id="3016789"/>
    <lineage>
        <taxon>Bacteria</taxon>
        <taxon>Bacillati</taxon>
        <taxon>Actinomycetota</taxon>
        <taxon>Actinomycetes</taxon>
        <taxon>Micromonosporales</taxon>
        <taxon>Micromonosporaceae</taxon>
    </lineage>
</organism>
<dbReference type="EMBL" id="BSDI01000001">
    <property type="protein sequence ID" value="GLH94765.1"/>
    <property type="molecule type" value="Genomic_DNA"/>
</dbReference>
<evidence type="ECO:0000256" key="1">
    <source>
        <dbReference type="SAM" id="MobiDB-lite"/>
    </source>
</evidence>
<accession>A0ABQ5QJT1</accession>